<organism evidence="1 2">
    <name type="scientific">Thauera aminoaromatica</name>
    <dbReference type="NCBI Taxonomy" id="164330"/>
    <lineage>
        <taxon>Bacteria</taxon>
        <taxon>Pseudomonadati</taxon>
        <taxon>Pseudomonadota</taxon>
        <taxon>Betaproteobacteria</taxon>
        <taxon>Rhodocyclales</taxon>
        <taxon>Zoogloeaceae</taxon>
        <taxon>Thauera</taxon>
    </lineage>
</organism>
<dbReference type="RefSeq" id="WP_012586184.1">
    <property type="nucleotide sequence ID" value="NC_011662.2"/>
</dbReference>
<evidence type="ECO:0000313" key="1">
    <source>
        <dbReference type="EMBL" id="ACR02451.1"/>
    </source>
</evidence>
<dbReference type="AlphaFoldDB" id="C4KD40"/>
<dbReference type="OrthoDB" id="9789029at2"/>
<name>C4KD40_THASP</name>
<evidence type="ECO:0000313" key="2">
    <source>
        <dbReference type="Proteomes" id="UP000002186"/>
    </source>
</evidence>
<dbReference type="KEGG" id="tmz:Tmz1t_3862"/>
<reference evidence="2" key="1">
    <citation type="submission" date="2009-05" db="EMBL/GenBank/DDBJ databases">
        <title>Complete sequence of chromosome of Thauera sp. MZ1T.</title>
        <authorList>
            <consortium name="US DOE Joint Genome Institute"/>
            <person name="Lucas S."/>
            <person name="Copeland A."/>
            <person name="Lapidus A."/>
            <person name="Glavina del Rio T."/>
            <person name="Dalin E."/>
            <person name="Tice H."/>
            <person name="Bruce D."/>
            <person name="Goodwin L."/>
            <person name="Pitluck S."/>
            <person name="Sims D."/>
            <person name="Brettin T."/>
            <person name="Detter J.C."/>
            <person name="Han C."/>
            <person name="Larimer F."/>
            <person name="Land M."/>
            <person name="Hauser L."/>
            <person name="Kyrpides N."/>
            <person name="Mikhailova N."/>
            <person name="Sayler G.S."/>
        </authorList>
    </citation>
    <scope>NUCLEOTIDE SEQUENCE [LARGE SCALE GENOMIC DNA]</scope>
    <source>
        <strain evidence="2">MZ1T</strain>
    </source>
</reference>
<reference evidence="1 2" key="2">
    <citation type="journal article" date="2012" name="Stand. Genomic Sci.">
        <title>Complete genome sequence of Thauera aminoaromatica strain MZ1T.</title>
        <authorList>
            <person name="Jiang K."/>
            <person name="Sanseverino J."/>
            <person name="Chauhan A."/>
            <person name="Lucas S."/>
            <person name="Copeland A."/>
            <person name="Lapidus A."/>
            <person name="Del Rio T.G."/>
            <person name="Dalin E."/>
            <person name="Tice H."/>
            <person name="Bruce D."/>
            <person name="Goodwin L."/>
            <person name="Pitluck S."/>
            <person name="Sims D."/>
            <person name="Brettin T."/>
            <person name="Detter J.C."/>
            <person name="Han C."/>
            <person name="Chang Y.J."/>
            <person name="Larimer F."/>
            <person name="Land M."/>
            <person name="Hauser L."/>
            <person name="Kyrpides N.C."/>
            <person name="Mikhailova N."/>
            <person name="Moser S."/>
            <person name="Jegier P."/>
            <person name="Close D."/>
            <person name="Debruyn J.M."/>
            <person name="Wang Y."/>
            <person name="Layton A.C."/>
            <person name="Allen M.S."/>
            <person name="Sayler G.S."/>
        </authorList>
    </citation>
    <scope>NUCLEOTIDE SEQUENCE [LARGE SCALE GENOMIC DNA]</scope>
    <source>
        <strain evidence="1 2">MZ1T</strain>
    </source>
</reference>
<dbReference type="Proteomes" id="UP000002186">
    <property type="component" value="Chromosome"/>
</dbReference>
<proteinExistence type="predicted"/>
<dbReference type="HOGENOM" id="CLU_2720967_0_0_4"/>
<protein>
    <submittedName>
        <fullName evidence="1">Uncharacterized protein</fullName>
    </submittedName>
</protein>
<dbReference type="EMBL" id="CP001281">
    <property type="protein sequence ID" value="ACR02451.1"/>
    <property type="molecule type" value="Genomic_DNA"/>
</dbReference>
<sequence>MSLSGTQIASLVLCWLAYAALHSLLASLRLKRVVAAHWPRLAPAYRLGVCAAELQSVFSSRMIGEPRGAARD</sequence>
<accession>C4KD40</accession>
<keyword evidence="2" id="KW-1185">Reference proteome</keyword>
<gene>
    <name evidence="1" type="ordered locus">Tmz1t_3862</name>
</gene>